<evidence type="ECO:0000256" key="4">
    <source>
        <dbReference type="ARBA" id="ARBA00023295"/>
    </source>
</evidence>
<keyword evidence="4 7" id="KW-0326">Glycosidase</keyword>
<feature type="region of interest" description="Disordered" evidence="5">
    <location>
        <begin position="485"/>
        <end position="512"/>
    </location>
</feature>
<dbReference type="EMBL" id="CP036276">
    <property type="protein sequence ID" value="QDU44420.1"/>
    <property type="molecule type" value="Genomic_DNA"/>
</dbReference>
<dbReference type="InterPro" id="IPR017853">
    <property type="entry name" value="GH"/>
</dbReference>
<feature type="compositionally biased region" description="Basic and acidic residues" evidence="5">
    <location>
        <begin position="485"/>
        <end position="501"/>
    </location>
</feature>
<feature type="domain" description="Glycosyl hydrolase family 13 catalytic" evidence="6">
    <location>
        <begin position="172"/>
        <end position="589"/>
    </location>
</feature>
<dbReference type="InterPro" id="IPR044505">
    <property type="entry name" value="GlgX_Isoamylase_N_E_set"/>
</dbReference>
<dbReference type="NCBIfam" id="TIGR02100">
    <property type="entry name" value="glgX_debranch"/>
    <property type="match status" value="1"/>
</dbReference>
<dbReference type="InterPro" id="IPR004193">
    <property type="entry name" value="Glyco_hydro_13_N"/>
</dbReference>
<evidence type="ECO:0000259" key="6">
    <source>
        <dbReference type="SMART" id="SM00642"/>
    </source>
</evidence>
<organism evidence="7 8">
    <name type="scientific">Symmachiella dynata</name>
    <dbReference type="NCBI Taxonomy" id="2527995"/>
    <lineage>
        <taxon>Bacteria</taxon>
        <taxon>Pseudomonadati</taxon>
        <taxon>Planctomycetota</taxon>
        <taxon>Planctomycetia</taxon>
        <taxon>Planctomycetales</taxon>
        <taxon>Planctomycetaceae</taxon>
        <taxon>Symmachiella</taxon>
    </lineage>
</organism>
<dbReference type="GO" id="GO:0004135">
    <property type="term" value="F:amylo-alpha-1,6-glucosidase activity"/>
    <property type="evidence" value="ECO:0007669"/>
    <property type="project" value="InterPro"/>
</dbReference>
<dbReference type="SMART" id="SM00642">
    <property type="entry name" value="Aamy"/>
    <property type="match status" value="1"/>
</dbReference>
<dbReference type="Gene3D" id="2.60.40.1180">
    <property type="entry name" value="Golgi alpha-mannosidase II"/>
    <property type="match status" value="1"/>
</dbReference>
<evidence type="ECO:0000313" key="7">
    <source>
        <dbReference type="EMBL" id="QDU44420.1"/>
    </source>
</evidence>
<dbReference type="PANTHER" id="PTHR43002">
    <property type="entry name" value="GLYCOGEN DEBRANCHING ENZYME"/>
    <property type="match status" value="1"/>
</dbReference>
<keyword evidence="8" id="KW-1185">Reference proteome</keyword>
<dbReference type="EC" id="3.2.1.-" evidence="7"/>
<evidence type="ECO:0000256" key="2">
    <source>
        <dbReference type="ARBA" id="ARBA00022801"/>
    </source>
</evidence>
<dbReference type="InterPro" id="IPR014756">
    <property type="entry name" value="Ig_E-set"/>
</dbReference>
<dbReference type="AlphaFoldDB" id="A0A517ZPR1"/>
<name>A0A517ZPR1_9PLAN</name>
<evidence type="ECO:0000256" key="5">
    <source>
        <dbReference type="SAM" id="MobiDB-lite"/>
    </source>
</evidence>
<dbReference type="Pfam" id="PF00128">
    <property type="entry name" value="Alpha-amylase"/>
    <property type="match status" value="1"/>
</dbReference>
<protein>
    <submittedName>
        <fullName evidence="7">Glycogen debranching enzyme</fullName>
        <ecNumber evidence="7">3.2.1.-</ecNumber>
    </submittedName>
</protein>
<dbReference type="InterPro" id="IPR048650">
    <property type="entry name" value="ISOA1-3-like_C"/>
</dbReference>
<dbReference type="SUPFAM" id="SSF51011">
    <property type="entry name" value="Glycosyl hydrolase domain"/>
    <property type="match status" value="1"/>
</dbReference>
<dbReference type="InterPro" id="IPR013783">
    <property type="entry name" value="Ig-like_fold"/>
</dbReference>
<sequence>MAVDQNIREKLFQVIDSNFSISRGSPMPLGPTLQRHGINFAVFSKHATGVTLVLFVPGEMEPIAEFPLDPHYNRTGQVWHAFVSGVDVGIQYGYRMQGPHDHIHKFDYDQVLLDPYARSVSGSSRWGSRHDIDHHHDPLAEGGEVHGQHSVVVDGEFDWEFDQPLNRPLWETIIYEMHVRGMTANENSGVKHPGTFRGLIDKIPYLKDLGITAIELLPINEFDESGNWRRNPLTGERLFDYWGYNSIAFFAAKAAYASDNGVGAEVNEFKTMVKAMHDSGIEVILDIVFNHTSEGDERGRTLSFRGIDNSVYYMIDPKTGRHYNYSGCGNTMNCNHPVVRDMILDSLRYWVTEMHVDGFRFDLASILGRGQDGSVLPNPPLLERIAADPVLANTKIIAEAWDAGGLYQVGTFPAWGRWAEWNGKFRDDIRSFVKSDPGAVASLATRLSGSADLYQGSGRAPYHSINFVTSHDGFTMSDLVSYNTKHNESNGERGADGDNDNHSWNCGEEGPTKSAEINKLRRQQVKNMATLLMLSHGVPMLLAGDEFGRTQNGNNNAYCQDNTTSWVDWSLAKKNKDLLEFFQRLIQFRRRNTIFQRRTFGDDGITIAWHGKHLNQPDWSWESRSLAMRMFENQGTENSTDIYLIAHAHWVPAAFELPALPSGRKWYRFIDTSCGKDSIADVDCEIPLSDQCSYNVFPRSTVLLIAKDIETQPLPSSN</sequence>
<dbReference type="Proteomes" id="UP000319383">
    <property type="component" value="Chromosome"/>
</dbReference>
<dbReference type="RefSeq" id="WP_145376782.1">
    <property type="nucleotide sequence ID" value="NZ_CP036276.1"/>
</dbReference>
<dbReference type="GO" id="GO:0019156">
    <property type="term" value="F:isoamylase activity"/>
    <property type="evidence" value="ECO:0007669"/>
    <property type="project" value="UniProtKB-ARBA"/>
</dbReference>
<dbReference type="CDD" id="cd11326">
    <property type="entry name" value="AmyAc_Glg_debranch"/>
    <property type="match status" value="1"/>
</dbReference>
<dbReference type="Pfam" id="PF21156">
    <property type="entry name" value="ISOA1-3_C"/>
    <property type="match status" value="1"/>
</dbReference>
<dbReference type="Gene3D" id="2.60.40.10">
    <property type="entry name" value="Immunoglobulins"/>
    <property type="match status" value="1"/>
</dbReference>
<evidence type="ECO:0000256" key="3">
    <source>
        <dbReference type="ARBA" id="ARBA00022946"/>
    </source>
</evidence>
<dbReference type="SUPFAM" id="SSF81296">
    <property type="entry name" value="E set domains"/>
    <property type="match status" value="1"/>
</dbReference>
<dbReference type="GO" id="GO:0005980">
    <property type="term" value="P:glycogen catabolic process"/>
    <property type="evidence" value="ECO:0007669"/>
    <property type="project" value="InterPro"/>
</dbReference>
<dbReference type="Gene3D" id="3.20.20.80">
    <property type="entry name" value="Glycosidases"/>
    <property type="match status" value="1"/>
</dbReference>
<proteinExistence type="inferred from homology"/>
<evidence type="ECO:0000256" key="1">
    <source>
        <dbReference type="ARBA" id="ARBA00008061"/>
    </source>
</evidence>
<dbReference type="FunFam" id="3.20.20.80:FF:000054">
    <property type="entry name" value="Glycogen debranching enzyme"/>
    <property type="match status" value="1"/>
</dbReference>
<dbReference type="KEGG" id="sdyn:Mal52_29010"/>
<gene>
    <name evidence="7" type="primary">glgX_1</name>
    <name evidence="7" type="ORF">Mal52_29010</name>
</gene>
<keyword evidence="3" id="KW-0809">Transit peptide</keyword>
<dbReference type="Pfam" id="PF02922">
    <property type="entry name" value="CBM_48"/>
    <property type="match status" value="1"/>
</dbReference>
<dbReference type="InterPro" id="IPR013780">
    <property type="entry name" value="Glyco_hydro_b"/>
</dbReference>
<dbReference type="SUPFAM" id="SSF51445">
    <property type="entry name" value="(Trans)glycosidases"/>
    <property type="match status" value="1"/>
</dbReference>
<dbReference type="InterPro" id="IPR006047">
    <property type="entry name" value="GH13_cat_dom"/>
</dbReference>
<dbReference type="CDD" id="cd02856">
    <property type="entry name" value="E_set_GDE_Isoamylase_N"/>
    <property type="match status" value="1"/>
</dbReference>
<dbReference type="InterPro" id="IPR011837">
    <property type="entry name" value="Glycogen_debranch_GlgX"/>
</dbReference>
<evidence type="ECO:0000313" key="8">
    <source>
        <dbReference type="Proteomes" id="UP000319383"/>
    </source>
</evidence>
<keyword evidence="2 7" id="KW-0378">Hydrolase</keyword>
<reference evidence="7 8" key="1">
    <citation type="submission" date="2019-02" db="EMBL/GenBank/DDBJ databases">
        <title>Deep-cultivation of Planctomycetes and their phenomic and genomic characterization uncovers novel biology.</title>
        <authorList>
            <person name="Wiegand S."/>
            <person name="Jogler M."/>
            <person name="Boedeker C."/>
            <person name="Pinto D."/>
            <person name="Vollmers J."/>
            <person name="Rivas-Marin E."/>
            <person name="Kohn T."/>
            <person name="Peeters S.H."/>
            <person name="Heuer A."/>
            <person name="Rast P."/>
            <person name="Oberbeckmann S."/>
            <person name="Bunk B."/>
            <person name="Jeske O."/>
            <person name="Meyerdierks A."/>
            <person name="Storesund J.E."/>
            <person name="Kallscheuer N."/>
            <person name="Luecker S."/>
            <person name="Lage O.M."/>
            <person name="Pohl T."/>
            <person name="Merkel B.J."/>
            <person name="Hornburger P."/>
            <person name="Mueller R.-W."/>
            <person name="Bruemmer F."/>
            <person name="Labrenz M."/>
            <person name="Spormann A.M."/>
            <person name="Op den Camp H."/>
            <person name="Overmann J."/>
            <person name="Amann R."/>
            <person name="Jetten M.S.M."/>
            <person name="Mascher T."/>
            <person name="Medema M.H."/>
            <person name="Devos D.P."/>
            <person name="Kaster A.-K."/>
            <person name="Ovreas L."/>
            <person name="Rohde M."/>
            <person name="Galperin M.Y."/>
            <person name="Jogler C."/>
        </authorList>
    </citation>
    <scope>NUCLEOTIDE SEQUENCE [LARGE SCALE GENOMIC DNA]</scope>
    <source>
        <strain evidence="7 8">Mal52</strain>
    </source>
</reference>
<comment type="similarity">
    <text evidence="1">Belongs to the glycosyl hydrolase 13 family.</text>
</comment>
<accession>A0A517ZPR1</accession>